<proteinExistence type="inferred from homology"/>
<protein>
    <submittedName>
        <fullName evidence="4">Sulfatase-like hydrolase/transferase</fullName>
    </submittedName>
</protein>
<comment type="caution">
    <text evidence="4">The sequence shown here is derived from an EMBL/GenBank/DDBJ whole genome shotgun (WGS) entry which is preliminary data.</text>
</comment>
<accession>A0A921IIZ7</accession>
<dbReference type="PANTHER" id="PTHR42693">
    <property type="entry name" value="ARYLSULFATASE FAMILY MEMBER"/>
    <property type="match status" value="1"/>
</dbReference>
<evidence type="ECO:0000313" key="5">
    <source>
        <dbReference type="Proteomes" id="UP000782880"/>
    </source>
</evidence>
<dbReference type="InterPro" id="IPR017850">
    <property type="entry name" value="Alkaline_phosphatase_core_sf"/>
</dbReference>
<sequence>MTTDQQRFDTIQALGNTSIYTPHLNYLYTQGTAYTRCYADCPLCVPSRTTLMTGQPGYASGVVTNATHEQVMRQATAERRTLAALLTDAGYQTKAMGKMHFDPVRACYGFESMTLPIDYLRECEKRGTVRPKVHGAMECELVPALSTVDTKDSITTWIADGSIDFLETRDPLEQQDLAKLPAYADIRRELWEDLLIHTARTRPQALENGYFRTRPAPEFPRDVDFRWLGFHYKDYRFDVFH</sequence>
<dbReference type="GO" id="GO:0004065">
    <property type="term" value="F:arylsulfatase activity"/>
    <property type="evidence" value="ECO:0007669"/>
    <property type="project" value="TreeGrafter"/>
</dbReference>
<feature type="domain" description="Sulfatase N-terminal" evidence="3">
    <location>
        <begin position="3"/>
        <end position="112"/>
    </location>
</feature>
<reference evidence="4" key="1">
    <citation type="journal article" date="2021" name="PeerJ">
        <title>Extensive microbial diversity within the chicken gut microbiome revealed by metagenomics and culture.</title>
        <authorList>
            <person name="Gilroy R."/>
            <person name="Ravi A."/>
            <person name="Getino M."/>
            <person name="Pursley I."/>
            <person name="Horton D.L."/>
            <person name="Alikhan N.F."/>
            <person name="Baker D."/>
            <person name="Gharbi K."/>
            <person name="Hall N."/>
            <person name="Watson M."/>
            <person name="Adriaenssens E.M."/>
            <person name="Foster-Nyarko E."/>
            <person name="Jarju S."/>
            <person name="Secka A."/>
            <person name="Antonio M."/>
            <person name="Oren A."/>
            <person name="Chaudhuri R.R."/>
            <person name="La Ragione R."/>
            <person name="Hildebrand F."/>
            <person name="Pallen M.J."/>
        </authorList>
    </citation>
    <scope>NUCLEOTIDE SEQUENCE</scope>
    <source>
        <strain evidence="4">ChiBcec21-2208</strain>
    </source>
</reference>
<dbReference type="EMBL" id="DYVE01000083">
    <property type="protein sequence ID" value="HJG27666.1"/>
    <property type="molecule type" value="Genomic_DNA"/>
</dbReference>
<organism evidence="4 5">
    <name type="scientific">Subdoligranulum variabile</name>
    <dbReference type="NCBI Taxonomy" id="214851"/>
    <lineage>
        <taxon>Bacteria</taxon>
        <taxon>Bacillati</taxon>
        <taxon>Bacillota</taxon>
        <taxon>Clostridia</taxon>
        <taxon>Eubacteriales</taxon>
        <taxon>Oscillospiraceae</taxon>
        <taxon>Subdoligranulum</taxon>
    </lineage>
</organism>
<evidence type="ECO:0000313" key="4">
    <source>
        <dbReference type="EMBL" id="HJG27666.1"/>
    </source>
</evidence>
<reference evidence="4" key="2">
    <citation type="submission" date="2021-09" db="EMBL/GenBank/DDBJ databases">
        <authorList>
            <person name="Gilroy R."/>
        </authorList>
    </citation>
    <scope>NUCLEOTIDE SEQUENCE</scope>
    <source>
        <strain evidence="4">ChiBcec21-2208</strain>
    </source>
</reference>
<dbReference type="Gene3D" id="3.40.720.10">
    <property type="entry name" value="Alkaline Phosphatase, subunit A"/>
    <property type="match status" value="1"/>
</dbReference>
<gene>
    <name evidence="4" type="ORF">K8V20_03350</name>
</gene>
<dbReference type="SUPFAM" id="SSF53649">
    <property type="entry name" value="Alkaline phosphatase-like"/>
    <property type="match status" value="1"/>
</dbReference>
<dbReference type="AlphaFoldDB" id="A0A921IIZ7"/>
<evidence type="ECO:0000259" key="3">
    <source>
        <dbReference type="Pfam" id="PF00884"/>
    </source>
</evidence>
<evidence type="ECO:0000256" key="2">
    <source>
        <dbReference type="ARBA" id="ARBA00022801"/>
    </source>
</evidence>
<evidence type="ECO:0000256" key="1">
    <source>
        <dbReference type="ARBA" id="ARBA00008779"/>
    </source>
</evidence>
<dbReference type="PANTHER" id="PTHR42693:SF53">
    <property type="entry name" value="ENDO-4-O-SULFATASE"/>
    <property type="match status" value="1"/>
</dbReference>
<comment type="similarity">
    <text evidence="1">Belongs to the sulfatase family.</text>
</comment>
<dbReference type="InterPro" id="IPR000917">
    <property type="entry name" value="Sulfatase_N"/>
</dbReference>
<name>A0A921IIZ7_9FIRM</name>
<keyword evidence="2 4" id="KW-0378">Hydrolase</keyword>
<dbReference type="Proteomes" id="UP000782880">
    <property type="component" value="Unassembled WGS sequence"/>
</dbReference>
<dbReference type="Pfam" id="PF00884">
    <property type="entry name" value="Sulfatase"/>
    <property type="match status" value="1"/>
</dbReference>
<dbReference type="InterPro" id="IPR050738">
    <property type="entry name" value="Sulfatase"/>
</dbReference>